<dbReference type="EMBL" id="CADCXV010000102">
    <property type="protein sequence ID" value="CAB0028226.1"/>
    <property type="molecule type" value="Genomic_DNA"/>
</dbReference>
<evidence type="ECO:0000256" key="1">
    <source>
        <dbReference type="SAM" id="Phobius"/>
    </source>
</evidence>
<keyword evidence="1" id="KW-1133">Transmembrane helix</keyword>
<keyword evidence="1" id="KW-0812">Transmembrane</keyword>
<evidence type="ECO:0000313" key="2">
    <source>
        <dbReference type="EMBL" id="CAB0028226.1"/>
    </source>
</evidence>
<name>A0A6H5HX63_9HYME</name>
<gene>
    <name evidence="2" type="ORF">TBRA_LOCUS434</name>
</gene>
<reference evidence="2 3" key="1">
    <citation type="submission" date="2020-02" db="EMBL/GenBank/DDBJ databases">
        <authorList>
            <person name="Ferguson B K."/>
        </authorList>
    </citation>
    <scope>NUCLEOTIDE SEQUENCE [LARGE SCALE GENOMIC DNA]</scope>
</reference>
<proteinExistence type="predicted"/>
<protein>
    <submittedName>
        <fullName evidence="2">Uncharacterized protein</fullName>
    </submittedName>
</protein>
<accession>A0A6H5HX63</accession>
<evidence type="ECO:0000313" key="3">
    <source>
        <dbReference type="Proteomes" id="UP000479190"/>
    </source>
</evidence>
<feature type="transmembrane region" description="Helical" evidence="1">
    <location>
        <begin position="6"/>
        <end position="22"/>
    </location>
</feature>
<keyword evidence="1" id="KW-0472">Membrane</keyword>
<organism evidence="2 3">
    <name type="scientific">Trichogramma brassicae</name>
    <dbReference type="NCBI Taxonomy" id="86971"/>
    <lineage>
        <taxon>Eukaryota</taxon>
        <taxon>Metazoa</taxon>
        <taxon>Ecdysozoa</taxon>
        <taxon>Arthropoda</taxon>
        <taxon>Hexapoda</taxon>
        <taxon>Insecta</taxon>
        <taxon>Pterygota</taxon>
        <taxon>Neoptera</taxon>
        <taxon>Endopterygota</taxon>
        <taxon>Hymenoptera</taxon>
        <taxon>Apocrita</taxon>
        <taxon>Proctotrupomorpha</taxon>
        <taxon>Chalcidoidea</taxon>
        <taxon>Trichogrammatidae</taxon>
        <taxon>Trichogramma</taxon>
    </lineage>
</organism>
<keyword evidence="3" id="KW-1185">Reference proteome</keyword>
<sequence length="71" mass="8184">MKDALLQRLATACLYIYIYVYNDTRGRGRMKLNSKVYPSSMKHSRRTLYFRGAQRVLYIVCIASKTSSAAI</sequence>
<dbReference type="AlphaFoldDB" id="A0A6H5HX63"/>
<dbReference type="Proteomes" id="UP000479190">
    <property type="component" value="Unassembled WGS sequence"/>
</dbReference>